<evidence type="ECO:0000256" key="1">
    <source>
        <dbReference type="SAM" id="MobiDB-lite"/>
    </source>
</evidence>
<evidence type="ECO:0000313" key="3">
    <source>
        <dbReference type="EMBL" id="RKR91264.1"/>
    </source>
</evidence>
<feature type="transmembrane region" description="Helical" evidence="2">
    <location>
        <begin position="354"/>
        <end position="376"/>
    </location>
</feature>
<name>A0A495JSD5_9ACTN</name>
<keyword evidence="4" id="KW-1185">Reference proteome</keyword>
<feature type="transmembrane region" description="Helical" evidence="2">
    <location>
        <begin position="96"/>
        <end position="116"/>
    </location>
</feature>
<accession>A0A495JSD5</accession>
<dbReference type="Proteomes" id="UP000277671">
    <property type="component" value="Unassembled WGS sequence"/>
</dbReference>
<keyword evidence="2" id="KW-1133">Transmembrane helix</keyword>
<feature type="transmembrane region" description="Helical" evidence="2">
    <location>
        <begin position="192"/>
        <end position="213"/>
    </location>
</feature>
<evidence type="ECO:0000256" key="2">
    <source>
        <dbReference type="SAM" id="Phobius"/>
    </source>
</evidence>
<feature type="transmembrane region" description="Helical" evidence="2">
    <location>
        <begin position="324"/>
        <end position="342"/>
    </location>
</feature>
<evidence type="ECO:0000313" key="4">
    <source>
        <dbReference type="Proteomes" id="UP000277671"/>
    </source>
</evidence>
<keyword evidence="2" id="KW-0812">Transmembrane</keyword>
<proteinExistence type="predicted"/>
<dbReference type="AlphaFoldDB" id="A0A495JSD5"/>
<feature type="transmembrane region" description="Helical" evidence="2">
    <location>
        <begin position="71"/>
        <end position="89"/>
    </location>
</feature>
<gene>
    <name evidence="3" type="ORF">BDK92_5657</name>
</gene>
<feature type="region of interest" description="Disordered" evidence="1">
    <location>
        <begin position="292"/>
        <end position="314"/>
    </location>
</feature>
<comment type="caution">
    <text evidence="3">The sequence shown here is derived from an EMBL/GenBank/DDBJ whole genome shotgun (WGS) entry which is preliminary data.</text>
</comment>
<evidence type="ECO:0008006" key="5">
    <source>
        <dbReference type="Google" id="ProtNLM"/>
    </source>
</evidence>
<reference evidence="3 4" key="1">
    <citation type="submission" date="2018-10" db="EMBL/GenBank/DDBJ databases">
        <title>Sequencing the genomes of 1000 actinobacteria strains.</title>
        <authorList>
            <person name="Klenk H.-P."/>
        </authorList>
    </citation>
    <scope>NUCLEOTIDE SEQUENCE [LARGE SCALE GENOMIC DNA]</scope>
    <source>
        <strain evidence="3 4">DSM 45175</strain>
    </source>
</reference>
<feature type="transmembrane region" description="Helical" evidence="2">
    <location>
        <begin position="128"/>
        <end position="144"/>
    </location>
</feature>
<keyword evidence="2" id="KW-0472">Membrane</keyword>
<feature type="transmembrane region" description="Helical" evidence="2">
    <location>
        <begin position="156"/>
        <end position="186"/>
    </location>
</feature>
<dbReference type="EMBL" id="RBKT01000001">
    <property type="protein sequence ID" value="RKR91264.1"/>
    <property type="molecule type" value="Genomic_DNA"/>
</dbReference>
<sequence length="549" mass="59322">MLGLVGIGYRLVLLLLTVPGSNSDEATFGLAAAHIATGRRWPIFLYGQHYMGVVESYLAAPLFAAFEPNWVLLRLPLLLLYAAFVYLMYRLTRRLYSPWLATLVVGFLALGSERVVRDQMTAVGGRPEVKPAVALLLLIALALGEHRISRRRWLCFGAFGLLTGLCVWDDWLILPYLAVAAIVLLVGCARELFGWAGLLLIGGFVLGVLPLIVDNLTAPPGQDSLSVLSQVSAGEGGQTSAVDQLHGSVLVGIPLATGICLSTYCTGWQMAWGALYPVLLLIAAALAVAGLRRPSPTRPGPAPTDAGPGRHAADSSPIARRMRYVAQLALLVGAALTLAGYARSSLAASAPLASARYLSILQLSLPAVLWPLWLAARRVRKGPLLSDSVVQGALPNRRGVVARAGGVVAGGVVATLLGTMVYTTVDLITEVPTIRAEERQSQQLATVLRRAGIRHVYADYWTCNRLIFNSRERVLCAVLGDSLRPGQDRYPAYPRQVNTADRPAFVFTLHEPANLAFRNLLRDRGVTARTIEFGEYRIYQPSVTLRPLP</sequence>
<protein>
    <recommendedName>
        <fullName evidence="5">4-amino-4-deoxy-L-arabinose transferase-like glycosyltransferase</fullName>
    </recommendedName>
</protein>
<feature type="transmembrane region" description="Helical" evidence="2">
    <location>
        <begin position="270"/>
        <end position="291"/>
    </location>
</feature>
<organism evidence="3 4">
    <name type="scientific">Micromonospora pisi</name>
    <dbReference type="NCBI Taxonomy" id="589240"/>
    <lineage>
        <taxon>Bacteria</taxon>
        <taxon>Bacillati</taxon>
        <taxon>Actinomycetota</taxon>
        <taxon>Actinomycetes</taxon>
        <taxon>Micromonosporales</taxon>
        <taxon>Micromonosporaceae</taxon>
        <taxon>Micromonospora</taxon>
    </lineage>
</organism>